<proteinExistence type="predicted"/>
<keyword evidence="4" id="KW-1185">Reference proteome</keyword>
<keyword evidence="1" id="KW-0472">Membrane</keyword>
<feature type="transmembrane region" description="Helical" evidence="1">
    <location>
        <begin position="236"/>
        <end position="256"/>
    </location>
</feature>
<keyword evidence="1" id="KW-1133">Transmembrane helix</keyword>
<evidence type="ECO:0000256" key="1">
    <source>
        <dbReference type="SAM" id="Phobius"/>
    </source>
</evidence>
<evidence type="ECO:0000256" key="2">
    <source>
        <dbReference type="SAM" id="SignalP"/>
    </source>
</evidence>
<gene>
    <name evidence="3" type="ORF">GCM10011617_13830</name>
</gene>
<comment type="caution">
    <text evidence="3">The sequence shown here is derived from an EMBL/GenBank/DDBJ whole genome shotgun (WGS) entry which is preliminary data.</text>
</comment>
<reference evidence="3" key="2">
    <citation type="submission" date="2020-09" db="EMBL/GenBank/DDBJ databases">
        <authorList>
            <person name="Sun Q."/>
            <person name="Kim S."/>
        </authorList>
    </citation>
    <scope>NUCLEOTIDE SEQUENCE</scope>
    <source>
        <strain evidence="3">KCTC 32422</strain>
    </source>
</reference>
<dbReference type="InterPro" id="IPR032809">
    <property type="entry name" value="Put_HupE_UreJ"/>
</dbReference>
<keyword evidence="1" id="KW-0812">Transmembrane</keyword>
<feature type="transmembrane region" description="Helical" evidence="1">
    <location>
        <begin position="306"/>
        <end position="323"/>
    </location>
</feature>
<accession>A0A918RDT4</accession>
<dbReference type="Proteomes" id="UP000634139">
    <property type="component" value="Unassembled WGS sequence"/>
</dbReference>
<protein>
    <submittedName>
        <fullName evidence="3">Membrane protein</fullName>
    </submittedName>
</protein>
<feature type="transmembrane region" description="Helical" evidence="1">
    <location>
        <begin position="146"/>
        <end position="171"/>
    </location>
</feature>
<feature type="signal peptide" evidence="2">
    <location>
        <begin position="1"/>
        <end position="23"/>
    </location>
</feature>
<sequence>MTLLRACLLALLALLLPAAPAAADDLRPGYLELTQQDAATWKLVWKAPVLGGLATRAQPLLPDFCSLEPGDTRLVGAAVIATGTFTCTRPLDGQVIGLKGMETSMTDALLRVAPLGRPVQAYRLTYDSPTAEVTAVPDRWQVAQTYLHLGVIHILEGYDHLLFVVALVLLLGRLGPIVKAATAFTLAHSITLVGTSLGLIGLAQQPVEATIALSLIFLAVEIAKQREGAPRLSERLPWVVAFLFGLLHGFGFAGALREIGLPETDVPLALLTFNLGVELGQLVIIAATLAVLALIRRAAPRGLRPATLAATYAIGIVSSFWFIERMLA</sequence>
<dbReference type="AlphaFoldDB" id="A0A918RDT4"/>
<reference evidence="3" key="1">
    <citation type="journal article" date="2014" name="Int. J. Syst. Evol. Microbiol.">
        <title>Complete genome sequence of Corynebacterium casei LMG S-19264T (=DSM 44701T), isolated from a smear-ripened cheese.</title>
        <authorList>
            <consortium name="US DOE Joint Genome Institute (JGI-PGF)"/>
            <person name="Walter F."/>
            <person name="Albersmeier A."/>
            <person name="Kalinowski J."/>
            <person name="Ruckert C."/>
        </authorList>
    </citation>
    <scope>NUCLEOTIDE SEQUENCE</scope>
    <source>
        <strain evidence="3">KCTC 32422</strain>
    </source>
</reference>
<evidence type="ECO:0000313" key="4">
    <source>
        <dbReference type="Proteomes" id="UP000634139"/>
    </source>
</evidence>
<feature type="chain" id="PRO_5036765459" evidence="2">
    <location>
        <begin position="24"/>
        <end position="328"/>
    </location>
</feature>
<feature type="transmembrane region" description="Helical" evidence="1">
    <location>
        <begin position="268"/>
        <end position="294"/>
    </location>
</feature>
<dbReference type="RefSeq" id="WP_229822182.1">
    <property type="nucleotide sequence ID" value="NZ_BMZD01000003.1"/>
</dbReference>
<dbReference type="Pfam" id="PF13795">
    <property type="entry name" value="HupE_UreJ_2"/>
    <property type="match status" value="1"/>
</dbReference>
<organism evidence="3 4">
    <name type="scientific">Novosphingobium arvoryzae</name>
    <dbReference type="NCBI Taxonomy" id="1256514"/>
    <lineage>
        <taxon>Bacteria</taxon>
        <taxon>Pseudomonadati</taxon>
        <taxon>Pseudomonadota</taxon>
        <taxon>Alphaproteobacteria</taxon>
        <taxon>Sphingomonadales</taxon>
        <taxon>Sphingomonadaceae</taxon>
        <taxon>Novosphingobium</taxon>
    </lineage>
</organism>
<name>A0A918RDT4_9SPHN</name>
<feature type="transmembrane region" description="Helical" evidence="1">
    <location>
        <begin position="183"/>
        <end position="203"/>
    </location>
</feature>
<dbReference type="EMBL" id="BMZD01000003">
    <property type="protein sequence ID" value="GGZ95103.1"/>
    <property type="molecule type" value="Genomic_DNA"/>
</dbReference>
<evidence type="ECO:0000313" key="3">
    <source>
        <dbReference type="EMBL" id="GGZ95103.1"/>
    </source>
</evidence>
<keyword evidence="2" id="KW-0732">Signal</keyword>